<dbReference type="Gene3D" id="3.30.110.20">
    <property type="entry name" value="Alba-like domain"/>
    <property type="match status" value="1"/>
</dbReference>
<protein>
    <recommendedName>
        <fullName evidence="5">DNA/RNA-binding protein Alba-like domain-containing protein</fullName>
    </recommendedName>
</protein>
<keyword evidence="3" id="KW-0539">Nucleus</keyword>
<comment type="similarity">
    <text evidence="2">Belongs to the histone-like Alba family.</text>
</comment>
<evidence type="ECO:0000313" key="7">
    <source>
        <dbReference type="Proteomes" id="UP001181693"/>
    </source>
</evidence>
<evidence type="ECO:0000259" key="5">
    <source>
        <dbReference type="Pfam" id="PF01918"/>
    </source>
</evidence>
<comment type="subcellular location">
    <subcellularLocation>
        <location evidence="1">Nucleus</location>
    </subcellularLocation>
</comment>
<reference evidence="6" key="1">
    <citation type="thesis" date="2020" institute="ProQuest LLC" country="789 East Eisenhower Parkway, Ann Arbor, MI, USA">
        <title>Comparative Genomics and Chromosome Evolution.</title>
        <authorList>
            <person name="Mudd A.B."/>
        </authorList>
    </citation>
    <scope>NUCLEOTIDE SEQUENCE</scope>
    <source>
        <strain evidence="6">1538</strain>
        <tissue evidence="6">Blood</tissue>
    </source>
</reference>
<gene>
    <name evidence="6" type="ORF">GDO54_007422</name>
</gene>
<proteinExistence type="inferred from homology"/>
<dbReference type="AlphaFoldDB" id="A0AAV3AYH4"/>
<dbReference type="GO" id="GO:0003723">
    <property type="term" value="F:RNA binding"/>
    <property type="evidence" value="ECO:0007669"/>
    <property type="project" value="TreeGrafter"/>
</dbReference>
<dbReference type="GO" id="GO:0001682">
    <property type="term" value="P:tRNA 5'-leader removal"/>
    <property type="evidence" value="ECO:0007669"/>
    <property type="project" value="TreeGrafter"/>
</dbReference>
<dbReference type="Proteomes" id="UP001181693">
    <property type="component" value="Unassembled WGS sequence"/>
</dbReference>
<feature type="region of interest" description="Disordered" evidence="4">
    <location>
        <begin position="130"/>
        <end position="173"/>
    </location>
</feature>
<feature type="domain" description="DNA/RNA-binding protein Alba-like" evidence="5">
    <location>
        <begin position="29"/>
        <end position="92"/>
    </location>
</feature>
<evidence type="ECO:0000256" key="2">
    <source>
        <dbReference type="ARBA" id="ARBA00008018"/>
    </source>
</evidence>
<sequence length="173" mass="19784">MENLRRVRVLDEDDGKPLPFKDLHPQVAHMRVKEGSKIRNLVGYALSYMRSEETRQIVFSAYGQAVTKAITCVEILKRQLGGLYQITKVQYKSLQEVWEPKGPEIKYPTPSLTVYKNCPSIYILLSKEPLDPRENGYQGPQSLPTKDHRKRTHDSLDLPVSDKACKNKEEGKG</sequence>
<evidence type="ECO:0000313" key="6">
    <source>
        <dbReference type="EMBL" id="DBA31614.1"/>
    </source>
</evidence>
<dbReference type="PANTHER" id="PTHR13516:SF5">
    <property type="entry name" value="RIBONUCLEASE P PROTEIN SUBUNIT P25"/>
    <property type="match status" value="1"/>
</dbReference>
<dbReference type="GO" id="GO:0000172">
    <property type="term" value="C:ribonuclease MRP complex"/>
    <property type="evidence" value="ECO:0007669"/>
    <property type="project" value="TreeGrafter"/>
</dbReference>
<dbReference type="PANTHER" id="PTHR13516">
    <property type="entry name" value="RIBONUCLEASE P SUBUNIT P25"/>
    <property type="match status" value="1"/>
</dbReference>
<dbReference type="Pfam" id="PF01918">
    <property type="entry name" value="Alba"/>
    <property type="match status" value="1"/>
</dbReference>
<keyword evidence="7" id="KW-1185">Reference proteome</keyword>
<dbReference type="GO" id="GO:0005634">
    <property type="term" value="C:nucleus"/>
    <property type="evidence" value="ECO:0007669"/>
    <property type="project" value="UniProtKB-SubCell"/>
</dbReference>
<evidence type="ECO:0000256" key="1">
    <source>
        <dbReference type="ARBA" id="ARBA00004123"/>
    </source>
</evidence>
<dbReference type="SUPFAM" id="SSF82704">
    <property type="entry name" value="AlbA-like"/>
    <property type="match status" value="1"/>
</dbReference>
<dbReference type="InterPro" id="IPR002775">
    <property type="entry name" value="DNA/RNA-bd_Alba-like"/>
</dbReference>
<dbReference type="EMBL" id="DYDO01000002">
    <property type="protein sequence ID" value="DBA31614.1"/>
    <property type="molecule type" value="Genomic_DNA"/>
</dbReference>
<organism evidence="6 7">
    <name type="scientific">Pyxicephalus adspersus</name>
    <name type="common">African bullfrog</name>
    <dbReference type="NCBI Taxonomy" id="30357"/>
    <lineage>
        <taxon>Eukaryota</taxon>
        <taxon>Metazoa</taxon>
        <taxon>Chordata</taxon>
        <taxon>Craniata</taxon>
        <taxon>Vertebrata</taxon>
        <taxon>Euteleostomi</taxon>
        <taxon>Amphibia</taxon>
        <taxon>Batrachia</taxon>
        <taxon>Anura</taxon>
        <taxon>Neobatrachia</taxon>
        <taxon>Ranoidea</taxon>
        <taxon>Pyxicephalidae</taxon>
        <taxon>Pyxicephalinae</taxon>
        <taxon>Pyxicephalus</taxon>
    </lineage>
</organism>
<dbReference type="InterPro" id="IPR051958">
    <property type="entry name" value="Alba-like_NAB"/>
</dbReference>
<name>A0AAV3AYH4_PYXAD</name>
<evidence type="ECO:0000256" key="4">
    <source>
        <dbReference type="SAM" id="MobiDB-lite"/>
    </source>
</evidence>
<comment type="caution">
    <text evidence="6">The sequence shown here is derived from an EMBL/GenBank/DDBJ whole genome shotgun (WGS) entry which is preliminary data.</text>
</comment>
<feature type="compositionally biased region" description="Basic and acidic residues" evidence="4">
    <location>
        <begin position="163"/>
        <end position="173"/>
    </location>
</feature>
<evidence type="ECO:0000256" key="3">
    <source>
        <dbReference type="ARBA" id="ARBA00023242"/>
    </source>
</evidence>
<accession>A0AAV3AYH4</accession>
<dbReference type="InterPro" id="IPR036882">
    <property type="entry name" value="Alba-like_dom_sf"/>
</dbReference>